<evidence type="ECO:0000256" key="10">
    <source>
        <dbReference type="HAMAP-Rule" id="MF_03185"/>
    </source>
</evidence>
<dbReference type="InterPro" id="IPR022953">
    <property type="entry name" value="ATP_PFK"/>
</dbReference>
<comment type="subunit">
    <text evidence="10">Homodimer or monomer.</text>
</comment>
<sequence length="1251" mass="134839">MMEGTSSAPAPAVKEARIALSGFDKSRSGSLPVTPSVLDASRVRVVEKEALGAAADHEAIEAKFPKCYGKPRVEFEASDVEGFFTGKGAPLRIGCVLSGGQAPGGHNVIAGIFDSIKARSPDSVMIGFLDGPHGIYTGNYIEIDDARMDLYRNTGGFDMLGSGRHKIEKPEHFLQSMQVCTALRLDGLVVIGGDDSNTNACLLAEYFLQNNCATKVCGAPKTIDGDLRNTYIPISFGFDTACKVYAEQVSNVMTDALSSQKYYHFCRLMGRAASNIALEVALLTGPNVCLISEEVAEHSQSLSGISKNIAQIIQQRAQNGKDYGVVLLPEGLIEFVPEFHLLIEEINDILAGDTHADEERVVHALSFNSKAVFSYLPQDIKSQLLLDRDPHGNVQVAKIETERLLALCVGAELELLREQGSYDGSFRPQFHSFGYEGRCAAPTRFDAAYCYAIGRTVGMLIAAGQTGMMASITNMLKPAAEWTCGGVPITMMMNMEHRHGKDKPVIKKALVELDGRPFQRFTESRDYWALADVYRIVGPTQFSEDLPGSFAVPLTTRLEFAKTPAEMPPPLMATGDHDSYLVDGRNKPILIFNAGPTMSDVSTARQAYEPQLPACLGTNGVGVSAYLGESVQNAAYADEEAANKTLPLTSAERPLVTLAVPNAADAKFHRGTPVDPTSGPFRIGVAYCGRQSPGGHNILVGLSRAVEARADGSQLIGFVGGTSGIISRSYIELNSGYLELFKNTGGFVALGRTVDRIRGTAVASTIAACRDLRLDGLVLIGGSRTASDGAKLAEAMETEGVSTTVTAVPCGADGRMTNVFVPISVGFHTMSSVTASLVGNLAIDASSARKYWYFVRCIGGEASHIAAEVALTTQPNAILIAEEVAARRQSLGDIVRYLADIVAERAEEDRNFGLVIVPEGLLPAVPEVGVLIAEIDDLFKTQTPSSGRAFTVEEVIPSLTAWSAALLQALPVFAQEQLLLERQSDGKLQLQQVETEKLLAVLVGEELKRRKNVGQYSGKYSFVNTFIGYQARSSMPTNFDAALGLAHGVAAASMVFNKLNGYMTALSNLTAQPSKWIADAIPMVALLAGKALEVVPAKLAMDSPEMTLLREVRESWTHQDAFVNPGPLQLHDASVTRPTRISQGKRDYLLELAKVREALTRVHRALRPGVDQGVLQISRSSLMNLVEIIATLERGENTMDEPDVAATIFKQRIMRDTMAPKPVNGMNKMPLKIEEMSGDAMDMAALREEKA</sequence>
<evidence type="ECO:0000256" key="4">
    <source>
        <dbReference type="ARBA" id="ARBA00022679"/>
    </source>
</evidence>
<dbReference type="PRINTS" id="PR00476">
    <property type="entry name" value="PHFRCTKINASE"/>
</dbReference>
<dbReference type="SUPFAM" id="SSF53784">
    <property type="entry name" value="Phosphofructokinase"/>
    <property type="match status" value="2"/>
</dbReference>
<protein>
    <recommendedName>
        <fullName evidence="10">Pyrophosphate--fructose 6-phosphate 1-phosphotransferase</fullName>
        <ecNumber evidence="10">2.7.1.90</ecNumber>
    </recommendedName>
    <alternativeName>
        <fullName evidence="10">6-phosphofructokinase, pyrophosphate dependent</fullName>
    </alternativeName>
    <alternativeName>
        <fullName evidence="10">PPi-dependent phosphofructokinase</fullName>
        <shortName evidence="10">PPi-PFK</shortName>
    </alternativeName>
    <alternativeName>
        <fullName evidence="10">Pyrophosphate-dependent 6-phosphofructose-1-kinase</fullName>
    </alternativeName>
</protein>
<evidence type="ECO:0000256" key="1">
    <source>
        <dbReference type="ARBA" id="ARBA00001946"/>
    </source>
</evidence>
<dbReference type="NCBIfam" id="NF005482">
    <property type="entry name" value="PRK07085.1"/>
    <property type="match status" value="1"/>
</dbReference>
<dbReference type="EMBL" id="HBGJ01015219">
    <property type="protein sequence ID" value="CAD9251434.1"/>
    <property type="molecule type" value="Transcribed_RNA"/>
</dbReference>
<comment type="caution">
    <text evidence="10">Lacks conserved residue(s) required for the propagation of feature annotation.</text>
</comment>
<evidence type="ECO:0000313" key="12">
    <source>
        <dbReference type="EMBL" id="CAD9251434.1"/>
    </source>
</evidence>
<proteinExistence type="inferred from homology"/>
<comment type="function">
    <text evidence="2 10">Catalyzes the phosphorylation of D-fructose 6-phosphate, the first committing step of glycolysis. Uses inorganic phosphate (PPi) as phosphoryl donor instead of ATP like common ATP-dependent phosphofructokinases (ATP-PFKs), which renders the reaction reversible, and can thus function both in glycolysis and gluconeogenesis. Consistently, PPi-PFK can replace the enzymes of both the forward (ATP-PFK) and reverse (fructose-bisphosphatase (FBPase)) reactions.</text>
</comment>
<dbReference type="GO" id="GO:0005524">
    <property type="term" value="F:ATP binding"/>
    <property type="evidence" value="ECO:0007669"/>
    <property type="project" value="InterPro"/>
</dbReference>
<dbReference type="InterPro" id="IPR011183">
    <property type="entry name" value="PfpB_PPi_PFK"/>
</dbReference>
<feature type="binding site" evidence="10">
    <location>
        <begin position="261"/>
        <end position="262"/>
    </location>
    <ligand>
        <name>substrate</name>
        <note>ligand shared between dimeric partners</note>
    </ligand>
</feature>
<comment type="subcellular location">
    <subcellularLocation>
        <location evidence="10">Cytoplasm</location>
    </subcellularLocation>
</comment>
<name>A0A7S1U0B8_9STRA</name>
<feature type="binding site" evidence="10">
    <location>
        <begin position="269"/>
        <end position="271"/>
    </location>
    <ligand>
        <name>substrate</name>
    </ligand>
</feature>
<dbReference type="NCBIfam" id="TIGR02477">
    <property type="entry name" value="PFKA_PPi"/>
    <property type="match status" value="1"/>
</dbReference>
<dbReference type="InterPro" id="IPR000023">
    <property type="entry name" value="Phosphofructokinase_dom"/>
</dbReference>
<dbReference type="PANTHER" id="PTHR43650">
    <property type="entry name" value="PYROPHOSPHATE--FRUCTOSE 6-PHOSPHATE 1-PHOSPHOTRANSFERASE"/>
    <property type="match status" value="1"/>
</dbReference>
<accession>A0A7S1U0B8</accession>
<feature type="binding site" evidence="10">
    <location>
        <begin position="222"/>
        <end position="224"/>
    </location>
    <ligand>
        <name>substrate</name>
    </ligand>
</feature>
<evidence type="ECO:0000256" key="6">
    <source>
        <dbReference type="ARBA" id="ARBA00022777"/>
    </source>
</evidence>
<comment type="similarity">
    <text evidence="10">Belongs to the phosphofructokinase type A (PFKA) family. PPi-dependent PFK group II subfamily. Clade 'Long' sub-subfamily.</text>
</comment>
<comment type="cofactor">
    <cofactor evidence="1 10">
        <name>Mg(2+)</name>
        <dbReference type="ChEBI" id="CHEBI:18420"/>
    </cofactor>
</comment>
<keyword evidence="8 10" id="KW-0324">Glycolysis</keyword>
<feature type="binding site" evidence="10">
    <location>
        <position position="100"/>
    </location>
    <ligand>
        <name>diphosphate</name>
        <dbReference type="ChEBI" id="CHEBI:33019"/>
    </ligand>
</feature>
<dbReference type="Pfam" id="PF00365">
    <property type="entry name" value="PFK"/>
    <property type="match status" value="2"/>
</dbReference>
<dbReference type="PANTHER" id="PTHR43650:SF1">
    <property type="entry name" value="PYROPHOSPHATE--FRUCTOSE 6-PHOSPHATE 1-PHOSPHOTRANSFERASE SUBUNIT BETA 2"/>
    <property type="match status" value="1"/>
</dbReference>
<feature type="domain" description="Phosphofructokinase" evidence="11">
    <location>
        <begin position="682"/>
        <end position="1053"/>
    </location>
</feature>
<keyword evidence="5 10" id="KW-0479">Metal-binding</keyword>
<evidence type="ECO:0000259" key="11">
    <source>
        <dbReference type="Pfam" id="PF00365"/>
    </source>
</evidence>
<feature type="active site" description="Proton acceptor" evidence="10">
    <location>
        <position position="224"/>
    </location>
</feature>
<comment type="activity regulation">
    <text evidence="10">Non-allosteric.</text>
</comment>
<feature type="domain" description="Phosphofructokinase" evidence="11">
    <location>
        <begin position="92"/>
        <end position="350"/>
    </location>
</feature>
<evidence type="ECO:0000256" key="7">
    <source>
        <dbReference type="ARBA" id="ARBA00022842"/>
    </source>
</evidence>
<evidence type="ECO:0000256" key="2">
    <source>
        <dbReference type="ARBA" id="ARBA00003138"/>
    </source>
</evidence>
<dbReference type="GO" id="GO:0046872">
    <property type="term" value="F:metal ion binding"/>
    <property type="evidence" value="ECO:0007669"/>
    <property type="project" value="UniProtKB-KW"/>
</dbReference>
<evidence type="ECO:0000256" key="8">
    <source>
        <dbReference type="ARBA" id="ARBA00023152"/>
    </source>
</evidence>
<reference evidence="12" key="1">
    <citation type="submission" date="2021-01" db="EMBL/GenBank/DDBJ databases">
        <authorList>
            <person name="Corre E."/>
            <person name="Pelletier E."/>
            <person name="Niang G."/>
            <person name="Scheremetjew M."/>
            <person name="Finn R."/>
            <person name="Kale V."/>
            <person name="Holt S."/>
            <person name="Cochrane G."/>
            <person name="Meng A."/>
            <person name="Brown T."/>
            <person name="Cohen L."/>
        </authorList>
    </citation>
    <scope>NUCLEOTIDE SEQUENCE</scope>
    <source>
        <strain evidence="12">CCMP2877</strain>
    </source>
</reference>
<dbReference type="UniPathway" id="UPA00109">
    <property type="reaction ID" value="UER00182"/>
</dbReference>
<comment type="catalytic activity">
    <reaction evidence="9 10">
        <text>beta-D-fructose 6-phosphate + diphosphate = beta-D-fructose 1,6-bisphosphate + phosphate + H(+)</text>
        <dbReference type="Rhea" id="RHEA:13613"/>
        <dbReference type="ChEBI" id="CHEBI:15378"/>
        <dbReference type="ChEBI" id="CHEBI:32966"/>
        <dbReference type="ChEBI" id="CHEBI:33019"/>
        <dbReference type="ChEBI" id="CHEBI:43474"/>
        <dbReference type="ChEBI" id="CHEBI:57634"/>
        <dbReference type="EC" id="2.7.1.90"/>
    </reaction>
</comment>
<feature type="binding site" evidence="10">
    <location>
        <position position="194"/>
    </location>
    <ligand>
        <name>Mg(2+)</name>
        <dbReference type="ChEBI" id="CHEBI:18420"/>
        <note>catalytic</note>
    </ligand>
</feature>
<dbReference type="GO" id="GO:0047334">
    <property type="term" value="F:diphosphate-fructose-6-phosphate 1-phosphotransferase activity"/>
    <property type="evidence" value="ECO:0007669"/>
    <property type="project" value="UniProtKB-EC"/>
</dbReference>
<evidence type="ECO:0000256" key="9">
    <source>
        <dbReference type="ARBA" id="ARBA00048072"/>
    </source>
</evidence>
<gene>
    <name evidence="12" type="ORF">PPAR1163_LOCUS9796</name>
</gene>
<keyword evidence="6 10" id="KW-0418">Kinase</keyword>
<feature type="site" description="Important for catalytic activity and substrate specificity; stabilizes the transition state when the phosphoryl donor is PPi; prevents ATP from binding by mimicking the alpha-phosphate group of ATP" evidence="10">
    <location>
        <position position="195"/>
    </location>
</feature>
<dbReference type="AlphaFoldDB" id="A0A7S1U0B8"/>
<keyword evidence="7 10" id="KW-0460">Magnesium</keyword>
<dbReference type="EC" id="2.7.1.90" evidence="10"/>
<dbReference type="GO" id="GO:0006002">
    <property type="term" value="P:fructose 6-phosphate metabolic process"/>
    <property type="evidence" value="ECO:0007669"/>
    <property type="project" value="InterPro"/>
</dbReference>
<dbReference type="HAMAP" id="MF_01980">
    <property type="entry name" value="Phosphofructokinase_II_Long"/>
    <property type="match status" value="1"/>
</dbReference>
<feature type="site" description="Important for catalytic activity; stabilizes the transition state when the phosphoryl donor is PPi" evidence="10">
    <location>
        <position position="221"/>
    </location>
</feature>
<evidence type="ECO:0000256" key="3">
    <source>
        <dbReference type="ARBA" id="ARBA00022490"/>
    </source>
</evidence>
<organism evidence="12">
    <name type="scientific">Phaeomonas parva</name>
    <dbReference type="NCBI Taxonomy" id="124430"/>
    <lineage>
        <taxon>Eukaryota</taxon>
        <taxon>Sar</taxon>
        <taxon>Stramenopiles</taxon>
        <taxon>Ochrophyta</taxon>
        <taxon>Pinguiophyceae</taxon>
        <taxon>Pinguiochrysidales</taxon>
        <taxon>Pinguiochrysidaceae</taxon>
        <taxon>Phaeomonas</taxon>
    </lineage>
</organism>
<comment type="pathway">
    <text evidence="10">Carbohydrate degradation; glycolysis; D-glyceraldehyde 3-phosphate and glycerone phosphate from D-glucose: step 3/4.</text>
</comment>
<keyword evidence="3 10" id="KW-0963">Cytoplasm</keyword>
<dbReference type="GO" id="GO:0003872">
    <property type="term" value="F:6-phosphofructokinase activity"/>
    <property type="evidence" value="ECO:0007669"/>
    <property type="project" value="UniProtKB-UniRule"/>
</dbReference>
<dbReference type="Gene3D" id="3.40.50.450">
    <property type="match status" value="2"/>
</dbReference>
<feature type="binding site" evidence="10">
    <location>
        <begin position="435"/>
        <end position="438"/>
    </location>
    <ligand>
        <name>substrate</name>
    </ligand>
</feature>
<keyword evidence="4 10" id="KW-0808">Transferase</keyword>
<evidence type="ECO:0000256" key="5">
    <source>
        <dbReference type="ARBA" id="ARBA00022723"/>
    </source>
</evidence>
<dbReference type="InterPro" id="IPR035966">
    <property type="entry name" value="PKF_sf"/>
</dbReference>
<dbReference type="GO" id="GO:0005829">
    <property type="term" value="C:cytosol"/>
    <property type="evidence" value="ECO:0007669"/>
    <property type="project" value="TreeGrafter"/>
</dbReference>
<dbReference type="GO" id="GO:0009749">
    <property type="term" value="P:response to glucose"/>
    <property type="evidence" value="ECO:0007669"/>
    <property type="project" value="TreeGrafter"/>
</dbReference>
<feature type="binding site" evidence="10">
    <location>
        <position position="330"/>
    </location>
    <ligand>
        <name>substrate</name>
    </ligand>
</feature>
<dbReference type="Gene3D" id="3.40.50.460">
    <property type="entry name" value="Phosphofructokinase domain"/>
    <property type="match status" value="2"/>
</dbReference>
<dbReference type="Gene3D" id="1.10.10.480">
    <property type="entry name" value="Phosphofructokinase, domain 3"/>
    <property type="match status" value="2"/>
</dbReference>